<feature type="region of interest" description="Disordered" evidence="6">
    <location>
        <begin position="190"/>
        <end position="210"/>
    </location>
</feature>
<feature type="compositionally biased region" description="Acidic residues" evidence="6">
    <location>
        <begin position="58"/>
        <end position="72"/>
    </location>
</feature>
<gene>
    <name evidence="8" type="ORF">SAY87_029967</name>
</gene>
<dbReference type="Proteomes" id="UP001345219">
    <property type="component" value="Chromosome 23"/>
</dbReference>
<dbReference type="GO" id="GO:0005634">
    <property type="term" value="C:nucleus"/>
    <property type="evidence" value="ECO:0007669"/>
    <property type="project" value="UniProtKB-SubCell"/>
</dbReference>
<reference evidence="8 9" key="1">
    <citation type="journal article" date="2023" name="Hortic Res">
        <title>Pangenome of water caltrop reveals structural variations and asymmetric subgenome divergence after allopolyploidization.</title>
        <authorList>
            <person name="Zhang X."/>
            <person name="Chen Y."/>
            <person name="Wang L."/>
            <person name="Yuan Y."/>
            <person name="Fang M."/>
            <person name="Shi L."/>
            <person name="Lu R."/>
            <person name="Comes H.P."/>
            <person name="Ma Y."/>
            <person name="Chen Y."/>
            <person name="Huang G."/>
            <person name="Zhou Y."/>
            <person name="Zheng Z."/>
            <person name="Qiu Y."/>
        </authorList>
    </citation>
    <scope>NUCLEOTIDE SEQUENCE [LARGE SCALE GENOMIC DNA]</scope>
    <source>
        <tissue evidence="8">Roots</tissue>
    </source>
</reference>
<accession>A0AAN7KCP9</accession>
<dbReference type="PANTHER" id="PTHR31429">
    <property type="entry name" value="WRKY TRANSCRIPTION FACTOR 36-RELATED"/>
    <property type="match status" value="1"/>
</dbReference>
<feature type="region of interest" description="Disordered" evidence="6">
    <location>
        <begin position="152"/>
        <end position="177"/>
    </location>
</feature>
<dbReference type="Gene3D" id="2.20.25.80">
    <property type="entry name" value="WRKY domain"/>
    <property type="match status" value="1"/>
</dbReference>
<feature type="region of interest" description="Disordered" evidence="6">
    <location>
        <begin position="1"/>
        <end position="88"/>
    </location>
</feature>
<dbReference type="GO" id="GO:0043565">
    <property type="term" value="F:sequence-specific DNA binding"/>
    <property type="evidence" value="ECO:0007669"/>
    <property type="project" value="InterPro"/>
</dbReference>
<evidence type="ECO:0000256" key="4">
    <source>
        <dbReference type="ARBA" id="ARBA00023163"/>
    </source>
</evidence>
<comment type="subcellular location">
    <subcellularLocation>
        <location evidence="1">Nucleus</location>
    </subcellularLocation>
</comment>
<evidence type="ECO:0000313" key="8">
    <source>
        <dbReference type="EMBL" id="KAK4762083.1"/>
    </source>
</evidence>
<evidence type="ECO:0000256" key="1">
    <source>
        <dbReference type="ARBA" id="ARBA00004123"/>
    </source>
</evidence>
<dbReference type="SUPFAM" id="SSF118290">
    <property type="entry name" value="WRKY DNA-binding domain"/>
    <property type="match status" value="1"/>
</dbReference>
<dbReference type="AlphaFoldDB" id="A0AAN7KCP9"/>
<dbReference type="EMBL" id="JAXIOK010000009">
    <property type="protein sequence ID" value="KAK4762083.1"/>
    <property type="molecule type" value="Genomic_DNA"/>
</dbReference>
<dbReference type="PANTHER" id="PTHR31429:SF54">
    <property type="entry name" value="WRKY TRANSCRIPTION FACTOR 9-RELATED"/>
    <property type="match status" value="1"/>
</dbReference>
<feature type="compositionally biased region" description="Polar residues" evidence="6">
    <location>
        <begin position="369"/>
        <end position="380"/>
    </location>
</feature>
<dbReference type="InterPro" id="IPR044810">
    <property type="entry name" value="WRKY_plant"/>
</dbReference>
<evidence type="ECO:0000256" key="2">
    <source>
        <dbReference type="ARBA" id="ARBA00023015"/>
    </source>
</evidence>
<proteinExistence type="predicted"/>
<feature type="compositionally biased region" description="Polar residues" evidence="6">
    <location>
        <begin position="152"/>
        <end position="172"/>
    </location>
</feature>
<feature type="region of interest" description="Disordered" evidence="6">
    <location>
        <begin position="369"/>
        <end position="394"/>
    </location>
</feature>
<keyword evidence="5" id="KW-0539">Nucleus</keyword>
<dbReference type="PROSITE" id="PS50811">
    <property type="entry name" value="WRKY"/>
    <property type="match status" value="1"/>
</dbReference>
<keyword evidence="2" id="KW-0805">Transcription regulation</keyword>
<dbReference type="FunFam" id="2.20.25.80:FF:000002">
    <property type="entry name" value="probable WRKY transcription factor 31"/>
    <property type="match status" value="1"/>
</dbReference>
<dbReference type="InterPro" id="IPR003657">
    <property type="entry name" value="WRKY_dom"/>
</dbReference>
<keyword evidence="4" id="KW-0804">Transcription</keyword>
<sequence length="454" mass="48776">MEAMDLSLKMDPSEGKSKEGEGEEDNGGELVSGDNHDREVEEGCSDEVGSGVEVATAEAEEIGGDEGEEEGGGGDGSFHLHVPQQESRSKYELNELQEEMSRIREENNVLKKFVDQTMKEYCDLQMRVALIQQANDATDRQNLLSLAGNLSGEQTTACNSTEKSKEMTPSPSGGNGDDLELSLMLQTTTTGRKDSPIGRQGMIMSSKGSHLGNRLEERCKMARVDPGGVPSLSSLVSSNRSKTRVSVRARVEGATMNDGCQWRKYGQKIAKGNPCPRAYYRCTVASGCPVRKQVQRCLEDMSILITTYEGTHNHPLPVGATAMASTASTAASFMLVDSSVPSLSNQYGISGSSLSNQYGISGSSLNPSLGHHSQISSPSVANGGAGRSSYINPSDPSREFIFGLTRIHDPEHPIKQFPIGNSSDSLSAQMGFPWINPTKSAALLSNLFPTKDEH</sequence>
<evidence type="ECO:0000256" key="5">
    <source>
        <dbReference type="ARBA" id="ARBA00023242"/>
    </source>
</evidence>
<dbReference type="Pfam" id="PF03106">
    <property type="entry name" value="WRKY"/>
    <property type="match status" value="1"/>
</dbReference>
<feature type="compositionally biased region" description="Basic and acidic residues" evidence="6">
    <location>
        <begin position="11"/>
        <end position="20"/>
    </location>
</feature>
<keyword evidence="3" id="KW-0238">DNA-binding</keyword>
<comment type="caution">
    <text evidence="8">The sequence shown here is derived from an EMBL/GenBank/DDBJ whole genome shotgun (WGS) entry which is preliminary data.</text>
</comment>
<dbReference type="GO" id="GO:0003700">
    <property type="term" value="F:DNA-binding transcription factor activity"/>
    <property type="evidence" value="ECO:0007669"/>
    <property type="project" value="InterPro"/>
</dbReference>
<keyword evidence="9" id="KW-1185">Reference proteome</keyword>
<evidence type="ECO:0000313" key="9">
    <source>
        <dbReference type="Proteomes" id="UP001345219"/>
    </source>
</evidence>
<dbReference type="SMART" id="SM00774">
    <property type="entry name" value="WRKY"/>
    <property type="match status" value="1"/>
</dbReference>
<feature type="domain" description="WRKY" evidence="7">
    <location>
        <begin position="251"/>
        <end position="317"/>
    </location>
</feature>
<evidence type="ECO:0000256" key="6">
    <source>
        <dbReference type="SAM" id="MobiDB-lite"/>
    </source>
</evidence>
<protein>
    <recommendedName>
        <fullName evidence="7">WRKY domain-containing protein</fullName>
    </recommendedName>
</protein>
<dbReference type="InterPro" id="IPR036576">
    <property type="entry name" value="WRKY_dom_sf"/>
</dbReference>
<evidence type="ECO:0000256" key="3">
    <source>
        <dbReference type="ARBA" id="ARBA00023125"/>
    </source>
</evidence>
<evidence type="ECO:0000259" key="7">
    <source>
        <dbReference type="PROSITE" id="PS50811"/>
    </source>
</evidence>
<organism evidence="8 9">
    <name type="scientific">Trapa incisa</name>
    <dbReference type="NCBI Taxonomy" id="236973"/>
    <lineage>
        <taxon>Eukaryota</taxon>
        <taxon>Viridiplantae</taxon>
        <taxon>Streptophyta</taxon>
        <taxon>Embryophyta</taxon>
        <taxon>Tracheophyta</taxon>
        <taxon>Spermatophyta</taxon>
        <taxon>Magnoliopsida</taxon>
        <taxon>eudicotyledons</taxon>
        <taxon>Gunneridae</taxon>
        <taxon>Pentapetalae</taxon>
        <taxon>rosids</taxon>
        <taxon>malvids</taxon>
        <taxon>Myrtales</taxon>
        <taxon>Lythraceae</taxon>
        <taxon>Trapa</taxon>
    </lineage>
</organism>
<name>A0AAN7KCP9_9MYRT</name>